<dbReference type="Gene3D" id="3.90.226.30">
    <property type="match status" value="1"/>
</dbReference>
<dbReference type="EMBL" id="VSSQ01013444">
    <property type="protein sequence ID" value="MPM51500.1"/>
    <property type="molecule type" value="Genomic_DNA"/>
</dbReference>
<dbReference type="InterPro" id="IPR043166">
    <property type="entry name" value="LarA-like_C"/>
</dbReference>
<accession>A0A645AEA9</accession>
<name>A0A645AEA9_9ZZZZ</name>
<comment type="caution">
    <text evidence="1">The sequence shown here is derived from an EMBL/GenBank/DDBJ whole genome shotgun (WGS) entry which is preliminary data.</text>
</comment>
<proteinExistence type="predicted"/>
<protein>
    <submittedName>
        <fullName evidence="1">Uncharacterized protein</fullName>
    </submittedName>
</protein>
<dbReference type="AlphaFoldDB" id="A0A645AEA9"/>
<gene>
    <name evidence="1" type="ORF">SDC9_98249</name>
</gene>
<evidence type="ECO:0000313" key="1">
    <source>
        <dbReference type="EMBL" id="MPM51500.1"/>
    </source>
</evidence>
<reference evidence="1" key="1">
    <citation type="submission" date="2019-08" db="EMBL/GenBank/DDBJ databases">
        <authorList>
            <person name="Kucharzyk K."/>
            <person name="Murdoch R.W."/>
            <person name="Higgins S."/>
            <person name="Loffler F."/>
        </authorList>
    </citation>
    <scope>NUCLEOTIDE SEQUENCE</scope>
</reference>
<organism evidence="1">
    <name type="scientific">bioreactor metagenome</name>
    <dbReference type="NCBI Taxonomy" id="1076179"/>
    <lineage>
        <taxon>unclassified sequences</taxon>
        <taxon>metagenomes</taxon>
        <taxon>ecological metagenomes</taxon>
    </lineage>
</organism>
<sequence length="107" mass="11750">MTISPDAHSMIDRIQRDFQLGGHKAAAIAMVLENADIFLVSELDPTLVRRIFLTPFPTAQEALDAALAKCGEDASVIVMPYGGSTLPFVTKENFLHHLEDKSNPLEE</sequence>